<reference evidence="5 6" key="1">
    <citation type="submission" date="2016-10" db="EMBL/GenBank/DDBJ databases">
        <title>Comparative genome analysis of multiple Pseudomonas spp. focuses on biocontrol and plant growth promoting traits.</title>
        <authorList>
            <person name="Tao X.-Y."/>
            <person name="Taylor C.G."/>
        </authorList>
    </citation>
    <scope>NUCLEOTIDE SEQUENCE [LARGE SCALE GENOMIC DNA]</scope>
    <source>
        <strain evidence="5 6">2F9</strain>
    </source>
</reference>
<dbReference type="Proteomes" id="UP000283650">
    <property type="component" value="Unassembled WGS sequence"/>
</dbReference>
<evidence type="ECO:0000313" key="6">
    <source>
        <dbReference type="Proteomes" id="UP000283650"/>
    </source>
</evidence>
<feature type="domain" description="Nudix hydrolase" evidence="4">
    <location>
        <begin position="16"/>
        <end position="155"/>
    </location>
</feature>
<comment type="caution">
    <text evidence="5">The sequence shown here is derived from an EMBL/GenBank/DDBJ whole genome shotgun (WGS) entry which is preliminary data.</text>
</comment>
<dbReference type="CDD" id="cd04688">
    <property type="entry name" value="NUDIX_Hydrolase"/>
    <property type="match status" value="1"/>
</dbReference>
<dbReference type="Gene3D" id="3.90.79.10">
    <property type="entry name" value="Nucleoside Triphosphate Pyrophosphohydrolase"/>
    <property type="match status" value="1"/>
</dbReference>
<dbReference type="GO" id="GO:0016787">
    <property type="term" value="F:hydrolase activity"/>
    <property type="evidence" value="ECO:0007669"/>
    <property type="project" value="UniProtKB-KW"/>
</dbReference>
<organism evidence="5 6">
    <name type="scientific">Pseudomonas fluorescens</name>
    <dbReference type="NCBI Taxonomy" id="294"/>
    <lineage>
        <taxon>Bacteria</taxon>
        <taxon>Pseudomonadati</taxon>
        <taxon>Pseudomonadota</taxon>
        <taxon>Gammaproteobacteria</taxon>
        <taxon>Pseudomonadales</taxon>
        <taxon>Pseudomonadaceae</taxon>
        <taxon>Pseudomonas</taxon>
    </lineage>
</organism>
<evidence type="ECO:0000256" key="3">
    <source>
        <dbReference type="ARBA" id="ARBA00022842"/>
    </source>
</evidence>
<dbReference type="PANTHER" id="PTHR43046">
    <property type="entry name" value="GDP-MANNOSE MANNOSYL HYDROLASE"/>
    <property type="match status" value="1"/>
</dbReference>
<dbReference type="PANTHER" id="PTHR43046:SF12">
    <property type="entry name" value="GDP-MANNOSE MANNOSYL HYDROLASE"/>
    <property type="match status" value="1"/>
</dbReference>
<keyword evidence="3" id="KW-0460">Magnesium</keyword>
<evidence type="ECO:0000256" key="2">
    <source>
        <dbReference type="ARBA" id="ARBA00022801"/>
    </source>
</evidence>
<dbReference type="Pfam" id="PF00293">
    <property type="entry name" value="NUDIX"/>
    <property type="match status" value="1"/>
</dbReference>
<gene>
    <name evidence="5" type="ORF">BK672_04100</name>
</gene>
<evidence type="ECO:0000259" key="4">
    <source>
        <dbReference type="PROSITE" id="PS51462"/>
    </source>
</evidence>
<evidence type="ECO:0000313" key="5">
    <source>
        <dbReference type="EMBL" id="RON97488.1"/>
    </source>
</evidence>
<dbReference type="InterPro" id="IPR000086">
    <property type="entry name" value="NUDIX_hydrolase_dom"/>
</dbReference>
<comment type="cofactor">
    <cofactor evidence="1">
        <name>Mg(2+)</name>
        <dbReference type="ChEBI" id="CHEBI:18420"/>
    </cofactor>
</comment>
<dbReference type="PROSITE" id="PS00893">
    <property type="entry name" value="NUDIX_BOX"/>
    <property type="match status" value="1"/>
</dbReference>
<dbReference type="PROSITE" id="PS51462">
    <property type="entry name" value="NUDIX"/>
    <property type="match status" value="1"/>
</dbReference>
<dbReference type="SUPFAM" id="SSF55811">
    <property type="entry name" value="Nudix"/>
    <property type="match status" value="1"/>
</dbReference>
<proteinExistence type="predicted"/>
<sequence length="160" mass="17776">MPRPHTCKWTSVMAEHRIRALALCVFHHNGKILVNEFRDPVSQQTCFRPIGGGIEFGETSAETIVREVQEELGLSMTDLRLLGTLESLFVYNGKPGHEIVQVYDATFVDQGVYDHAQIDGHESDGAPFTARWHDSSSFSEQAPLVPKGLQELLRSTGLLG</sequence>
<dbReference type="InterPro" id="IPR015797">
    <property type="entry name" value="NUDIX_hydrolase-like_dom_sf"/>
</dbReference>
<dbReference type="AlphaFoldDB" id="A0A423NH58"/>
<accession>A0A423NH58</accession>
<dbReference type="EMBL" id="MOBY01000002">
    <property type="protein sequence ID" value="RON97488.1"/>
    <property type="molecule type" value="Genomic_DNA"/>
</dbReference>
<evidence type="ECO:0000256" key="1">
    <source>
        <dbReference type="ARBA" id="ARBA00001946"/>
    </source>
</evidence>
<keyword evidence="2 5" id="KW-0378">Hydrolase</keyword>
<name>A0A423NH58_PSEFL</name>
<dbReference type="InterPro" id="IPR020084">
    <property type="entry name" value="NUDIX_hydrolase_CS"/>
</dbReference>
<protein>
    <submittedName>
        <fullName evidence="5">NUDIX hydrolase</fullName>
    </submittedName>
</protein>